<evidence type="ECO:0000313" key="2">
    <source>
        <dbReference type="EMBL" id="AAS86719.1"/>
    </source>
</evidence>
<dbReference type="AlphaFoldDB" id="Q592S0"/>
<feature type="non-terminal residue" evidence="2">
    <location>
        <position position="1"/>
    </location>
</feature>
<feature type="compositionally biased region" description="Polar residues" evidence="1">
    <location>
        <begin position="342"/>
        <end position="357"/>
    </location>
</feature>
<reference evidence="2" key="1">
    <citation type="submission" date="2004-03" db="EMBL/GenBank/DDBJ databases">
        <title>A genome-wide screening approach for membrane-targeted gene products.</title>
        <authorList>
            <person name="Jaaro H."/>
            <person name="Levy Z."/>
            <person name="Fainzilber M."/>
        </authorList>
    </citation>
    <scope>NUCLEOTIDE SEQUENCE</scope>
    <source>
        <tissue evidence="2">CNS</tissue>
    </source>
</reference>
<protein>
    <submittedName>
        <fullName evidence="2">Uncharacterized protein</fullName>
    </submittedName>
</protein>
<feature type="compositionally biased region" description="Low complexity" evidence="1">
    <location>
        <begin position="324"/>
        <end position="341"/>
    </location>
</feature>
<feature type="region of interest" description="Disordered" evidence="1">
    <location>
        <begin position="313"/>
        <end position="376"/>
    </location>
</feature>
<name>Q592S0_LYMST</name>
<sequence length="376" mass="40704">MLDHLAQQGPDGVGAAFDDELWRIRQEVNNLKETLAMQSAYVQAMPGVGTMGTTPSSIPMKLSRFFGGASSGFNYSVEVGVKHPETKVDVRFDSHMAKSPVLLTSSMGVKYLTSSRQVKNLALFAEINQIKKEISLIATTPSNSAGVNGKMLNDDPLNLELTGTVNGQESFRSKLDAADKSAKFIFGQPDNMLSFSAMYYNSTAIQMEIHRLNDNSATPEAALNLYLTSPRLLQSRISWKSDTLTNIRSWLTQQTREKNDAVKTFTRQAGNMGTQAGNMGTQSDGFFQEGGHTVRGPGTALGIQAGVRPFDSTHWNISQHTPRSKVSGSQVTTTGSTVHTSFHPNSGNHSDGATRTGSVHVPEASVPLPRHTQNVG</sequence>
<feature type="non-terminal residue" evidence="2">
    <location>
        <position position="376"/>
    </location>
</feature>
<proteinExistence type="evidence at transcript level"/>
<organism evidence="2">
    <name type="scientific">Lymnaea stagnalis</name>
    <name type="common">Great pond snail</name>
    <name type="synonym">Helix stagnalis</name>
    <dbReference type="NCBI Taxonomy" id="6523"/>
    <lineage>
        <taxon>Eukaryota</taxon>
        <taxon>Metazoa</taxon>
        <taxon>Spiralia</taxon>
        <taxon>Lophotrochozoa</taxon>
        <taxon>Mollusca</taxon>
        <taxon>Gastropoda</taxon>
        <taxon>Heterobranchia</taxon>
        <taxon>Euthyneura</taxon>
        <taxon>Panpulmonata</taxon>
        <taxon>Hygrophila</taxon>
        <taxon>Lymnaeoidea</taxon>
        <taxon>Lymnaeidae</taxon>
        <taxon>Lymnaea</taxon>
    </lineage>
</organism>
<accession>Q592S0</accession>
<evidence type="ECO:0000256" key="1">
    <source>
        <dbReference type="SAM" id="MobiDB-lite"/>
    </source>
</evidence>
<dbReference type="EMBL" id="AY577395">
    <property type="protein sequence ID" value="AAS86719.1"/>
    <property type="molecule type" value="mRNA"/>
</dbReference>